<accession>A0A8R1DLX6</accession>
<feature type="compositionally biased region" description="Basic and acidic residues" evidence="1">
    <location>
        <begin position="154"/>
        <end position="171"/>
    </location>
</feature>
<evidence type="ECO:0000313" key="3">
    <source>
        <dbReference type="Proteomes" id="UP000005237"/>
    </source>
</evidence>
<dbReference type="AlphaFoldDB" id="A0A8R1DLX6"/>
<reference evidence="3" key="1">
    <citation type="submission" date="2010-08" db="EMBL/GenBank/DDBJ databases">
        <authorList>
            <consortium name="Caenorhabditis japonica Sequencing Consortium"/>
            <person name="Wilson R.K."/>
        </authorList>
    </citation>
    <scope>NUCLEOTIDE SEQUENCE [LARGE SCALE GENOMIC DNA]</scope>
    <source>
        <strain evidence="3">DF5081</strain>
    </source>
</reference>
<keyword evidence="3" id="KW-1185">Reference proteome</keyword>
<evidence type="ECO:0000313" key="2">
    <source>
        <dbReference type="EnsemblMetazoa" id="CJA05690.1"/>
    </source>
</evidence>
<feature type="compositionally biased region" description="Basic residues" evidence="1">
    <location>
        <begin position="116"/>
        <end position="132"/>
    </location>
</feature>
<proteinExistence type="predicted"/>
<feature type="compositionally biased region" description="Basic and acidic residues" evidence="1">
    <location>
        <begin position="85"/>
        <end position="98"/>
    </location>
</feature>
<feature type="region of interest" description="Disordered" evidence="1">
    <location>
        <begin position="1"/>
        <end position="182"/>
    </location>
</feature>
<feature type="compositionally biased region" description="Polar residues" evidence="1">
    <location>
        <begin position="73"/>
        <end position="82"/>
    </location>
</feature>
<sequence>MFKTSVKYTDLEKGESRLIAGKNSSARPATKPVASPGPSAVAKSAAKTKAGAQPVAKSGEASPATQPGAKPKGNSTKKSPNSAGKGKDKKKEKGEESTLFRFILRKLGIGKTPKDPKKKRGPKAPKVAKKPKVAAPRKVGKPVKPNKGNKPKKNKEVDKKEKDKGAKGKTKDKTKKSEKKVVDMRVDPQGYYSEAKDENATLDGYEAVLGSGEWTKKVIALALKSEEGIKAVKSRNDKTKAENKRIAKLEIQQEEDVIL</sequence>
<feature type="compositionally biased region" description="Low complexity" evidence="1">
    <location>
        <begin position="133"/>
        <end position="146"/>
    </location>
</feature>
<evidence type="ECO:0000256" key="1">
    <source>
        <dbReference type="SAM" id="MobiDB-lite"/>
    </source>
</evidence>
<protein>
    <submittedName>
        <fullName evidence="2">Uncharacterized protein</fullName>
    </submittedName>
</protein>
<organism evidence="2 3">
    <name type="scientific">Caenorhabditis japonica</name>
    <dbReference type="NCBI Taxonomy" id="281687"/>
    <lineage>
        <taxon>Eukaryota</taxon>
        <taxon>Metazoa</taxon>
        <taxon>Ecdysozoa</taxon>
        <taxon>Nematoda</taxon>
        <taxon>Chromadorea</taxon>
        <taxon>Rhabditida</taxon>
        <taxon>Rhabditina</taxon>
        <taxon>Rhabditomorpha</taxon>
        <taxon>Rhabditoidea</taxon>
        <taxon>Rhabditidae</taxon>
        <taxon>Peloderinae</taxon>
        <taxon>Caenorhabditis</taxon>
    </lineage>
</organism>
<reference evidence="2" key="2">
    <citation type="submission" date="2022-06" db="UniProtKB">
        <authorList>
            <consortium name="EnsemblMetazoa"/>
        </authorList>
    </citation>
    <scope>IDENTIFICATION</scope>
    <source>
        <strain evidence="2">DF5081</strain>
    </source>
</reference>
<name>A0A8R1DLX6_CAEJA</name>
<dbReference type="Proteomes" id="UP000005237">
    <property type="component" value="Unassembled WGS sequence"/>
</dbReference>
<dbReference type="EnsemblMetazoa" id="CJA05690.1">
    <property type="protein sequence ID" value="CJA05690.1"/>
    <property type="gene ID" value="WBGene00124894"/>
</dbReference>
<feature type="compositionally biased region" description="Low complexity" evidence="1">
    <location>
        <begin position="40"/>
        <end position="52"/>
    </location>
</feature>